<dbReference type="Proteomes" id="UP001180020">
    <property type="component" value="Unassembled WGS sequence"/>
</dbReference>
<name>A0AAV9CI92_ACOCL</name>
<feature type="transmembrane region" description="Helical" evidence="1">
    <location>
        <begin position="14"/>
        <end position="32"/>
    </location>
</feature>
<dbReference type="AlphaFoldDB" id="A0AAV9CI92"/>
<evidence type="ECO:0000313" key="3">
    <source>
        <dbReference type="Proteomes" id="UP001180020"/>
    </source>
</evidence>
<dbReference type="EMBL" id="JAUJYO010000019">
    <property type="protein sequence ID" value="KAK1288399.1"/>
    <property type="molecule type" value="Genomic_DNA"/>
</dbReference>
<evidence type="ECO:0000256" key="1">
    <source>
        <dbReference type="SAM" id="Phobius"/>
    </source>
</evidence>
<keyword evidence="1" id="KW-1133">Transmembrane helix</keyword>
<gene>
    <name evidence="2" type="ORF">QJS10_CPB19g00806</name>
</gene>
<feature type="transmembrane region" description="Helical" evidence="1">
    <location>
        <begin position="52"/>
        <end position="69"/>
    </location>
</feature>
<reference evidence="2" key="2">
    <citation type="submission" date="2023-06" db="EMBL/GenBank/DDBJ databases">
        <authorList>
            <person name="Ma L."/>
            <person name="Liu K.-W."/>
            <person name="Li Z."/>
            <person name="Hsiao Y.-Y."/>
            <person name="Qi Y."/>
            <person name="Fu T."/>
            <person name="Tang G."/>
            <person name="Zhang D."/>
            <person name="Sun W.-H."/>
            <person name="Liu D.-K."/>
            <person name="Li Y."/>
            <person name="Chen G.-Z."/>
            <person name="Liu X.-D."/>
            <person name="Liao X.-Y."/>
            <person name="Jiang Y.-T."/>
            <person name="Yu X."/>
            <person name="Hao Y."/>
            <person name="Huang J."/>
            <person name="Zhao X.-W."/>
            <person name="Ke S."/>
            <person name="Chen Y.-Y."/>
            <person name="Wu W.-L."/>
            <person name="Hsu J.-L."/>
            <person name="Lin Y.-F."/>
            <person name="Huang M.-D."/>
            <person name="Li C.-Y."/>
            <person name="Huang L."/>
            <person name="Wang Z.-W."/>
            <person name="Zhao X."/>
            <person name="Zhong W.-Y."/>
            <person name="Peng D.-H."/>
            <person name="Ahmad S."/>
            <person name="Lan S."/>
            <person name="Zhang J.-S."/>
            <person name="Tsai W.-C."/>
            <person name="Van De Peer Y."/>
            <person name="Liu Z.-J."/>
        </authorList>
    </citation>
    <scope>NUCLEOTIDE SEQUENCE</scope>
    <source>
        <strain evidence="2">CP</strain>
        <tissue evidence="2">Leaves</tissue>
    </source>
</reference>
<comment type="caution">
    <text evidence="2">The sequence shown here is derived from an EMBL/GenBank/DDBJ whole genome shotgun (WGS) entry which is preliminary data.</text>
</comment>
<keyword evidence="3" id="KW-1185">Reference proteome</keyword>
<keyword evidence="1" id="KW-0812">Transmembrane</keyword>
<keyword evidence="1" id="KW-0472">Membrane</keyword>
<protein>
    <submittedName>
        <fullName evidence="2">Uncharacterized protein</fullName>
    </submittedName>
</protein>
<organism evidence="2 3">
    <name type="scientific">Acorus calamus</name>
    <name type="common">Sweet flag</name>
    <dbReference type="NCBI Taxonomy" id="4465"/>
    <lineage>
        <taxon>Eukaryota</taxon>
        <taxon>Viridiplantae</taxon>
        <taxon>Streptophyta</taxon>
        <taxon>Embryophyta</taxon>
        <taxon>Tracheophyta</taxon>
        <taxon>Spermatophyta</taxon>
        <taxon>Magnoliopsida</taxon>
        <taxon>Liliopsida</taxon>
        <taxon>Acoraceae</taxon>
        <taxon>Acorus</taxon>
    </lineage>
</organism>
<sequence>MGTSDIGGMQSTKLNNVVIVPSKVIWGVAWLFKGNMGCKVVCLDEDGGGPVLWLKIIALLLPIGALIFTHTQGALCPSLVAVEKGIRQPSEHTATESK</sequence>
<evidence type="ECO:0000313" key="2">
    <source>
        <dbReference type="EMBL" id="KAK1288399.1"/>
    </source>
</evidence>
<accession>A0AAV9CI92</accession>
<reference evidence="2" key="1">
    <citation type="journal article" date="2023" name="Nat. Commun.">
        <title>Diploid and tetraploid genomes of Acorus and the evolution of monocots.</title>
        <authorList>
            <person name="Ma L."/>
            <person name="Liu K.W."/>
            <person name="Li Z."/>
            <person name="Hsiao Y.Y."/>
            <person name="Qi Y."/>
            <person name="Fu T."/>
            <person name="Tang G.D."/>
            <person name="Zhang D."/>
            <person name="Sun W.H."/>
            <person name="Liu D.K."/>
            <person name="Li Y."/>
            <person name="Chen G.Z."/>
            <person name="Liu X.D."/>
            <person name="Liao X.Y."/>
            <person name="Jiang Y.T."/>
            <person name="Yu X."/>
            <person name="Hao Y."/>
            <person name="Huang J."/>
            <person name="Zhao X.W."/>
            <person name="Ke S."/>
            <person name="Chen Y.Y."/>
            <person name="Wu W.L."/>
            <person name="Hsu J.L."/>
            <person name="Lin Y.F."/>
            <person name="Huang M.D."/>
            <person name="Li C.Y."/>
            <person name="Huang L."/>
            <person name="Wang Z.W."/>
            <person name="Zhao X."/>
            <person name="Zhong W.Y."/>
            <person name="Peng D.H."/>
            <person name="Ahmad S."/>
            <person name="Lan S."/>
            <person name="Zhang J.S."/>
            <person name="Tsai W.C."/>
            <person name="Van de Peer Y."/>
            <person name="Liu Z.J."/>
        </authorList>
    </citation>
    <scope>NUCLEOTIDE SEQUENCE</scope>
    <source>
        <strain evidence="2">CP</strain>
    </source>
</reference>
<proteinExistence type="predicted"/>